<organism evidence="2 3">
    <name type="scientific">Moelleriella libera RCEF 2490</name>
    <dbReference type="NCBI Taxonomy" id="1081109"/>
    <lineage>
        <taxon>Eukaryota</taxon>
        <taxon>Fungi</taxon>
        <taxon>Dikarya</taxon>
        <taxon>Ascomycota</taxon>
        <taxon>Pezizomycotina</taxon>
        <taxon>Sordariomycetes</taxon>
        <taxon>Hypocreomycetidae</taxon>
        <taxon>Hypocreales</taxon>
        <taxon>Clavicipitaceae</taxon>
        <taxon>Moelleriella</taxon>
    </lineage>
</organism>
<feature type="compositionally biased region" description="Basic and acidic residues" evidence="1">
    <location>
        <begin position="1"/>
        <end position="20"/>
    </location>
</feature>
<gene>
    <name evidence="2" type="ORF">AAL_03186</name>
</gene>
<feature type="compositionally biased region" description="Basic residues" evidence="1">
    <location>
        <begin position="52"/>
        <end position="62"/>
    </location>
</feature>
<dbReference type="OrthoDB" id="5372011at2759"/>
<comment type="caution">
    <text evidence="2">The sequence shown here is derived from an EMBL/GenBank/DDBJ whole genome shotgun (WGS) entry which is preliminary data.</text>
</comment>
<feature type="compositionally biased region" description="Acidic residues" evidence="1">
    <location>
        <begin position="28"/>
        <end position="48"/>
    </location>
</feature>
<feature type="compositionally biased region" description="Basic and acidic residues" evidence="1">
    <location>
        <begin position="63"/>
        <end position="80"/>
    </location>
</feature>
<protein>
    <submittedName>
        <fullName evidence="2">Uncharacterized protein</fullName>
    </submittedName>
</protein>
<accession>A0A168ECU8</accession>
<dbReference type="EMBL" id="AZGY01000005">
    <property type="protein sequence ID" value="KZZ98668.1"/>
    <property type="molecule type" value="Genomic_DNA"/>
</dbReference>
<evidence type="ECO:0000256" key="1">
    <source>
        <dbReference type="SAM" id="MobiDB-lite"/>
    </source>
</evidence>
<keyword evidence="3" id="KW-1185">Reference proteome</keyword>
<sequence length="147" mass="17340">MSAATPDKKPMTPSMRDRQARGKNPYKDEEDDWDDDEDEDEDEDDDNDQERRRRQQKRKQKEKLREKEMHLEQGGEEKRPFKPGQMLLSTGTFEAREKRGFALAVLDDPEQLMMYAQSTGDSIPGQRHRFMAMLCGFNDTKTRRPTR</sequence>
<dbReference type="AlphaFoldDB" id="A0A168ECU8"/>
<dbReference type="Proteomes" id="UP000078544">
    <property type="component" value="Unassembled WGS sequence"/>
</dbReference>
<reference evidence="2 3" key="1">
    <citation type="journal article" date="2016" name="Genome Biol. Evol.">
        <title>Divergent and convergent evolution of fungal pathogenicity.</title>
        <authorList>
            <person name="Shang Y."/>
            <person name="Xiao G."/>
            <person name="Zheng P."/>
            <person name="Cen K."/>
            <person name="Zhan S."/>
            <person name="Wang C."/>
        </authorList>
    </citation>
    <scope>NUCLEOTIDE SEQUENCE [LARGE SCALE GENOMIC DNA]</scope>
    <source>
        <strain evidence="2 3">RCEF 2490</strain>
    </source>
</reference>
<evidence type="ECO:0000313" key="2">
    <source>
        <dbReference type="EMBL" id="KZZ98668.1"/>
    </source>
</evidence>
<proteinExistence type="predicted"/>
<name>A0A168ECU8_9HYPO</name>
<feature type="region of interest" description="Disordered" evidence="1">
    <location>
        <begin position="1"/>
        <end position="85"/>
    </location>
</feature>
<evidence type="ECO:0000313" key="3">
    <source>
        <dbReference type="Proteomes" id="UP000078544"/>
    </source>
</evidence>